<dbReference type="AlphaFoldDB" id="G2QC03"/>
<dbReference type="InParanoid" id="G2QC03"/>
<evidence type="ECO:0008006" key="4">
    <source>
        <dbReference type="Google" id="ProtNLM"/>
    </source>
</evidence>
<organism evidence="2 3">
    <name type="scientific">Thermothelomyces thermophilus (strain ATCC 42464 / BCRC 31852 / DSM 1799)</name>
    <name type="common">Sporotrichum thermophile</name>
    <dbReference type="NCBI Taxonomy" id="573729"/>
    <lineage>
        <taxon>Eukaryota</taxon>
        <taxon>Fungi</taxon>
        <taxon>Dikarya</taxon>
        <taxon>Ascomycota</taxon>
        <taxon>Pezizomycotina</taxon>
        <taxon>Sordariomycetes</taxon>
        <taxon>Sordariomycetidae</taxon>
        <taxon>Sordariales</taxon>
        <taxon>Chaetomiaceae</taxon>
        <taxon>Thermothelomyces</taxon>
    </lineage>
</organism>
<dbReference type="GO" id="GO:0016538">
    <property type="term" value="F:cyclin-dependent protein serine/threonine kinase regulator activity"/>
    <property type="evidence" value="ECO:0007669"/>
    <property type="project" value="TreeGrafter"/>
</dbReference>
<feature type="region of interest" description="Disordered" evidence="1">
    <location>
        <begin position="286"/>
        <end position="376"/>
    </location>
</feature>
<dbReference type="Proteomes" id="UP000007322">
    <property type="component" value="Chromosome 3"/>
</dbReference>
<dbReference type="eggNOG" id="ENOG502QWSP">
    <property type="taxonomic scope" value="Eukaryota"/>
</dbReference>
<sequence>MPQPDRRRSVLNERPVPNEQLFDPVSRCSASLPNPSESSKTATSYRRPVPPTALAATGPSSTTVSEHSQRQSSSQKPKQPTPIPAHSPSQSPASSKMTQHSMSIPERISARGGSISDFMAEIAALFWFESTKLLERLETTKKLVPGVQVQPLAPAAVASQHFKKWVSSVLTTTQVTQNVVILALLYIHRLKKANPTVKGRPGSEYRLLTVALMLGNKFLDDNTYTNKTWADVSGISVNEIHVMEVEFLSNMRYSLLVSAEEWEQWLDKLARFWSYVELAQQAQSSAPSPLMIPSPTHRAYASPLHSPTVPLTPGLQSTTHSSSFQSPNLGPAANASQNWITSHGGSNANSPLALKPQPSLHRKRSFPEENQAEHPAKRASLLPAVQGNASSQAPLQYSSNGLQAQVGLAGAGSVAPVQSRPVPAPLPDHGRQHVPSLTLNTAQATADVTVTQPQTYTSSAYTLQQPPLSLPPLASGARAMSIVFSATTYPPSQPVPASGGAVTPTTSFPPMSYNTPTKRLSPQNTLAAYPGSSPLVMGNGTTSGLHTPISHSPSIYLQQRNSPYKPVRHVNTLLYPPPSAFLQQYQLPNPVLPNQMHYQPLGKRNEYRTGIVPEFLDSAHRVAGYHQPPVPQMLPNLPAHSQQSRAQYQLTPAARAGPSYPGQY</sequence>
<dbReference type="GO" id="GO:0019901">
    <property type="term" value="F:protein kinase binding"/>
    <property type="evidence" value="ECO:0007669"/>
    <property type="project" value="InterPro"/>
</dbReference>
<evidence type="ECO:0000313" key="2">
    <source>
        <dbReference type="EMBL" id="AEO57230.1"/>
    </source>
</evidence>
<feature type="compositionally biased region" description="Basic and acidic residues" evidence="1">
    <location>
        <begin position="1"/>
        <end position="11"/>
    </location>
</feature>
<protein>
    <recommendedName>
        <fullName evidence="4">Cyclin-like domain-containing protein</fullName>
    </recommendedName>
</protein>
<feature type="compositionally biased region" description="Polar residues" evidence="1">
    <location>
        <begin position="314"/>
        <end position="350"/>
    </location>
</feature>
<dbReference type="RefSeq" id="XP_003662475.1">
    <property type="nucleotide sequence ID" value="XM_003662427.1"/>
</dbReference>
<dbReference type="HOGENOM" id="CLU_013431_1_0_1"/>
<dbReference type="Gene3D" id="1.10.472.10">
    <property type="entry name" value="Cyclin-like"/>
    <property type="match status" value="1"/>
</dbReference>
<dbReference type="VEuPathDB" id="FungiDB:MYCTH_2303121"/>
<name>G2QC03_THET4</name>
<reference evidence="2 3" key="1">
    <citation type="journal article" date="2011" name="Nat. Biotechnol.">
        <title>Comparative genomic analysis of the thermophilic biomass-degrading fungi Myceliophthora thermophila and Thielavia terrestris.</title>
        <authorList>
            <person name="Berka R.M."/>
            <person name="Grigoriev I.V."/>
            <person name="Otillar R."/>
            <person name="Salamov A."/>
            <person name="Grimwood J."/>
            <person name="Reid I."/>
            <person name="Ishmael N."/>
            <person name="John T."/>
            <person name="Darmond C."/>
            <person name="Moisan M.-C."/>
            <person name="Henrissat B."/>
            <person name="Coutinho P.M."/>
            <person name="Lombard V."/>
            <person name="Natvig D.O."/>
            <person name="Lindquist E."/>
            <person name="Schmutz J."/>
            <person name="Lucas S."/>
            <person name="Harris P."/>
            <person name="Powlowski J."/>
            <person name="Bellemare A."/>
            <person name="Taylor D."/>
            <person name="Butler G."/>
            <person name="de Vries R.P."/>
            <person name="Allijn I.E."/>
            <person name="van den Brink J."/>
            <person name="Ushinsky S."/>
            <person name="Storms R."/>
            <person name="Powell A.J."/>
            <person name="Paulsen I.T."/>
            <person name="Elbourne L.D.H."/>
            <person name="Baker S.E."/>
            <person name="Magnuson J."/>
            <person name="LaBoissiere S."/>
            <person name="Clutterbuck A.J."/>
            <person name="Martinez D."/>
            <person name="Wogulis M."/>
            <person name="de Leon A.L."/>
            <person name="Rey M.W."/>
            <person name="Tsang A."/>
        </authorList>
    </citation>
    <scope>NUCLEOTIDE SEQUENCE [LARGE SCALE GENOMIC DNA]</scope>
    <source>
        <strain evidence="3">ATCC 42464 / BCRC 31852 / DSM 1799</strain>
    </source>
</reference>
<dbReference type="GO" id="GO:0005634">
    <property type="term" value="C:nucleus"/>
    <property type="evidence" value="ECO:0007669"/>
    <property type="project" value="TreeGrafter"/>
</dbReference>
<dbReference type="SUPFAM" id="SSF47954">
    <property type="entry name" value="Cyclin-like"/>
    <property type="match status" value="1"/>
</dbReference>
<gene>
    <name evidence="2" type="ORF">MYCTH_2303121</name>
</gene>
<dbReference type="InterPro" id="IPR013922">
    <property type="entry name" value="Cyclin_PHO80-like"/>
</dbReference>
<evidence type="ECO:0000256" key="1">
    <source>
        <dbReference type="SAM" id="MobiDB-lite"/>
    </source>
</evidence>
<feature type="compositionally biased region" description="Polar residues" evidence="1">
    <location>
        <begin position="28"/>
        <end position="44"/>
    </location>
</feature>
<dbReference type="InterPro" id="IPR036915">
    <property type="entry name" value="Cyclin-like_sf"/>
</dbReference>
<dbReference type="GeneID" id="11512536"/>
<proteinExistence type="predicted"/>
<dbReference type="PANTHER" id="PTHR15615:SF118">
    <property type="entry name" value="CYCLIN, HYPOTHETICAL (EUROFUNG)"/>
    <property type="match status" value="1"/>
</dbReference>
<feature type="compositionally biased region" description="Basic and acidic residues" evidence="1">
    <location>
        <begin position="365"/>
        <end position="376"/>
    </location>
</feature>
<dbReference type="Pfam" id="PF08613">
    <property type="entry name" value="Cyclin"/>
    <property type="match status" value="1"/>
</dbReference>
<accession>G2QC03</accession>
<dbReference type="OMA" id="GFKKWVT"/>
<dbReference type="STRING" id="573729.G2QC03"/>
<feature type="compositionally biased region" description="Low complexity" evidence="1">
    <location>
        <begin position="86"/>
        <end position="95"/>
    </location>
</feature>
<dbReference type="CDD" id="cd20557">
    <property type="entry name" value="CYCLIN_ScPCL1-like"/>
    <property type="match status" value="1"/>
</dbReference>
<dbReference type="PANTHER" id="PTHR15615">
    <property type="match status" value="1"/>
</dbReference>
<feature type="region of interest" description="Disordered" evidence="1">
    <location>
        <begin position="1"/>
        <end position="102"/>
    </location>
</feature>
<keyword evidence="3" id="KW-1185">Reference proteome</keyword>
<evidence type="ECO:0000313" key="3">
    <source>
        <dbReference type="Proteomes" id="UP000007322"/>
    </source>
</evidence>
<dbReference type="EMBL" id="CP003004">
    <property type="protein sequence ID" value="AEO57230.1"/>
    <property type="molecule type" value="Genomic_DNA"/>
</dbReference>
<dbReference type="GO" id="GO:0000307">
    <property type="term" value="C:cyclin-dependent protein kinase holoenzyme complex"/>
    <property type="evidence" value="ECO:0007669"/>
    <property type="project" value="TreeGrafter"/>
</dbReference>
<dbReference type="KEGG" id="mtm:MYCTH_2303121"/>
<dbReference type="OrthoDB" id="244495at2759"/>